<dbReference type="AlphaFoldDB" id="A0A1H4RSF3"/>
<evidence type="ECO:0000256" key="4">
    <source>
        <dbReference type="ARBA" id="ARBA00019595"/>
    </source>
</evidence>
<evidence type="ECO:0000313" key="9">
    <source>
        <dbReference type="Proteomes" id="UP000183208"/>
    </source>
</evidence>
<evidence type="ECO:0000256" key="5">
    <source>
        <dbReference type="PIRSR" id="PIRSR600888-1"/>
    </source>
</evidence>
<gene>
    <name evidence="8" type="ORF">SAMN05444171_1200</name>
</gene>
<dbReference type="GO" id="GO:0008830">
    <property type="term" value="F:dTDP-4-dehydrorhamnose 3,5-epimerase activity"/>
    <property type="evidence" value="ECO:0007669"/>
    <property type="project" value="UniProtKB-UniRule"/>
</dbReference>
<dbReference type="EMBL" id="FNTI01000001">
    <property type="protein sequence ID" value="SEC34674.1"/>
    <property type="molecule type" value="Genomic_DNA"/>
</dbReference>
<proteinExistence type="inferred from homology"/>
<evidence type="ECO:0000256" key="2">
    <source>
        <dbReference type="ARBA" id="ARBA00001997"/>
    </source>
</evidence>
<dbReference type="OrthoDB" id="9800680at2"/>
<dbReference type="InterPro" id="IPR011051">
    <property type="entry name" value="RmlC_Cupin_sf"/>
</dbReference>
<dbReference type="Pfam" id="PF00908">
    <property type="entry name" value="dTDP_sugar_isom"/>
    <property type="match status" value="1"/>
</dbReference>
<evidence type="ECO:0000256" key="7">
    <source>
        <dbReference type="RuleBase" id="RU364069"/>
    </source>
</evidence>
<evidence type="ECO:0000313" key="8">
    <source>
        <dbReference type="EMBL" id="SEC34674.1"/>
    </source>
</evidence>
<organism evidence="8 9">
    <name type="scientific">Bradyrhizobium lablabi</name>
    <dbReference type="NCBI Taxonomy" id="722472"/>
    <lineage>
        <taxon>Bacteria</taxon>
        <taxon>Pseudomonadati</taxon>
        <taxon>Pseudomonadota</taxon>
        <taxon>Alphaproteobacteria</taxon>
        <taxon>Hyphomicrobiales</taxon>
        <taxon>Nitrobacteraceae</taxon>
        <taxon>Bradyrhizobium</taxon>
    </lineage>
</organism>
<feature type="active site" description="Proton donor" evidence="5">
    <location>
        <position position="132"/>
    </location>
</feature>
<dbReference type="InterPro" id="IPR014710">
    <property type="entry name" value="RmlC-like_jellyroll"/>
</dbReference>
<dbReference type="CDD" id="cd00438">
    <property type="entry name" value="cupin_RmlC"/>
    <property type="match status" value="1"/>
</dbReference>
<dbReference type="GO" id="GO:0019305">
    <property type="term" value="P:dTDP-rhamnose biosynthetic process"/>
    <property type="evidence" value="ECO:0007669"/>
    <property type="project" value="UniProtKB-UniRule"/>
</dbReference>
<comment type="catalytic activity">
    <reaction evidence="1 7">
        <text>dTDP-4-dehydro-6-deoxy-alpha-D-glucose = dTDP-4-dehydro-beta-L-rhamnose</text>
        <dbReference type="Rhea" id="RHEA:16969"/>
        <dbReference type="ChEBI" id="CHEBI:57649"/>
        <dbReference type="ChEBI" id="CHEBI:62830"/>
        <dbReference type="EC" id="5.1.3.13"/>
    </reaction>
</comment>
<evidence type="ECO:0000256" key="3">
    <source>
        <dbReference type="ARBA" id="ARBA00012098"/>
    </source>
</evidence>
<evidence type="ECO:0000256" key="6">
    <source>
        <dbReference type="PIRSR" id="PIRSR600888-3"/>
    </source>
</evidence>
<keyword evidence="7" id="KW-0413">Isomerase</keyword>
<dbReference type="PANTHER" id="PTHR21047">
    <property type="entry name" value="DTDP-6-DEOXY-D-GLUCOSE-3,5 EPIMERASE"/>
    <property type="match status" value="1"/>
</dbReference>
<comment type="similarity">
    <text evidence="7">Belongs to the dTDP-4-dehydrorhamnose 3,5-epimerase family.</text>
</comment>
<feature type="site" description="Participates in a stacking interaction with the thymidine ring of dTDP-4-oxo-6-deoxyglucose" evidence="6">
    <location>
        <position position="138"/>
    </location>
</feature>
<dbReference type="PANTHER" id="PTHR21047:SF2">
    <property type="entry name" value="THYMIDINE DIPHOSPHO-4-KETO-RHAMNOSE 3,5-EPIMERASE"/>
    <property type="match status" value="1"/>
</dbReference>
<dbReference type="GO" id="GO:0000271">
    <property type="term" value="P:polysaccharide biosynthetic process"/>
    <property type="evidence" value="ECO:0007669"/>
    <property type="project" value="TreeGrafter"/>
</dbReference>
<dbReference type="NCBIfam" id="TIGR01221">
    <property type="entry name" value="rmlC"/>
    <property type="match status" value="1"/>
</dbReference>
<reference evidence="8 9" key="1">
    <citation type="submission" date="2016-10" db="EMBL/GenBank/DDBJ databases">
        <authorList>
            <person name="de Groot N.N."/>
        </authorList>
    </citation>
    <scope>NUCLEOTIDE SEQUENCE [LARGE SCALE GENOMIC DNA]</scope>
    <source>
        <strain evidence="8 9">GAS522</strain>
    </source>
</reference>
<comment type="function">
    <text evidence="2 7">Catalyzes the epimerization of the C3' and C5'positions of dTDP-6-deoxy-D-xylo-4-hexulose, forming dTDP-6-deoxy-L-lyxo-4-hexulose.</text>
</comment>
<dbReference type="EC" id="5.1.3.13" evidence="3 7"/>
<protein>
    <recommendedName>
        <fullName evidence="4 7">dTDP-4-dehydrorhamnose 3,5-epimerase</fullName>
        <ecNumber evidence="3 7">5.1.3.13</ecNumber>
    </recommendedName>
    <alternativeName>
        <fullName evidence="7">Thymidine diphospho-4-keto-rhamnose 3,5-epimerase</fullName>
    </alternativeName>
</protein>
<comment type="pathway">
    <text evidence="7">Carbohydrate biosynthesis; dTDP-L-rhamnose biosynthesis.</text>
</comment>
<sequence>MKFHATPLKGAHTIELEKRGDDRGFFARFYCEREFEAAGLAMPIVQINNSLTAKAGTLRGMHYQLPPAAETKVVRCIRGALYDVIIDLRPDSPTFGQWFGAELTAENRLMMYAPQGCAHGFITLTDDTEAFYLSSAFYSPEQERGIRFDDPRFGVVWPIAPIDVSPKDKTWPDYNPQFHGAEQLRDLV</sequence>
<comment type="subunit">
    <text evidence="7">Homodimer.</text>
</comment>
<dbReference type="InterPro" id="IPR000888">
    <property type="entry name" value="RmlC-like"/>
</dbReference>
<name>A0A1H4RSF3_9BRAD</name>
<dbReference type="Proteomes" id="UP000183208">
    <property type="component" value="Unassembled WGS sequence"/>
</dbReference>
<accession>A0A1H4RSF3</accession>
<evidence type="ECO:0000256" key="1">
    <source>
        <dbReference type="ARBA" id="ARBA00001298"/>
    </source>
</evidence>
<feature type="active site" description="Proton acceptor" evidence="5">
    <location>
        <position position="62"/>
    </location>
</feature>
<dbReference type="GO" id="GO:0005829">
    <property type="term" value="C:cytosol"/>
    <property type="evidence" value="ECO:0007669"/>
    <property type="project" value="TreeGrafter"/>
</dbReference>
<dbReference type="Gene3D" id="2.60.120.10">
    <property type="entry name" value="Jelly Rolls"/>
    <property type="match status" value="1"/>
</dbReference>
<dbReference type="SUPFAM" id="SSF51182">
    <property type="entry name" value="RmlC-like cupins"/>
    <property type="match status" value="1"/>
</dbReference>
<dbReference type="UniPathway" id="UPA00124"/>
<dbReference type="RefSeq" id="WP_074816779.1">
    <property type="nucleotide sequence ID" value="NZ_FNTI01000001.1"/>
</dbReference>